<dbReference type="SUPFAM" id="SSF51569">
    <property type="entry name" value="Aldolase"/>
    <property type="match status" value="1"/>
</dbReference>
<dbReference type="Proteomes" id="UP000199622">
    <property type="component" value="Unassembled WGS sequence"/>
</dbReference>
<dbReference type="InterPro" id="IPR013785">
    <property type="entry name" value="Aldolase_TIM"/>
</dbReference>
<accession>A0A1H5A699</accession>
<name>A0A1H5A699_9PSEU</name>
<protein>
    <recommendedName>
        <fullName evidence="4">Dihydrodipicolinate synthase/N-acetylneuraminate lyase</fullName>
    </recommendedName>
</protein>
<dbReference type="Gene3D" id="3.20.20.70">
    <property type="entry name" value="Aldolase class I"/>
    <property type="match status" value="1"/>
</dbReference>
<dbReference type="STRING" id="208445.SAMN04489727_7608"/>
<dbReference type="InterPro" id="IPR009334">
    <property type="entry name" value="DUF993"/>
</dbReference>
<dbReference type="AlphaFoldDB" id="A0A1H5A699"/>
<dbReference type="EMBL" id="FNSO01000004">
    <property type="protein sequence ID" value="SED37334.1"/>
    <property type="molecule type" value="Genomic_DNA"/>
</dbReference>
<sequence>MLVLPAPGGELLNWSPSGPRPPAPPTKPPTSRIAYAAAHVVADALADEPYAVDWDTTLAFREHLWSCGLGVAEAMDTAQRGMGLDWATTQELVSRTGAAAAGRRWCAGVGTDQLPPGPATITSIVDAWREQLELVSGAGAVPVVMASRALAAAAQSPDDYHTAYGKLLSEAGGPVLLHWLGEQFDPALAGYWGHADVRAAARELAALCTEHAATIAGVKVSVLDAEVEVEFRRALPDGVACYTGDDFNYPSLIAGDGEGHSEALLGIFDPLAPIAGTALARLDDGDRAGFHALLDRTVPLSREIFRAPTRHYKTGVVYLAHLNGHQDHFRMIAGQESARTITHLAMLLRLADEAGVLADPDLAEARMRPLLQVAGVA</sequence>
<keyword evidence="3" id="KW-1185">Reference proteome</keyword>
<organism evidence="2 3">
    <name type="scientific">Amycolatopsis tolypomycina</name>
    <dbReference type="NCBI Taxonomy" id="208445"/>
    <lineage>
        <taxon>Bacteria</taxon>
        <taxon>Bacillati</taxon>
        <taxon>Actinomycetota</taxon>
        <taxon>Actinomycetes</taxon>
        <taxon>Pseudonocardiales</taxon>
        <taxon>Pseudonocardiaceae</taxon>
        <taxon>Amycolatopsis</taxon>
    </lineage>
</organism>
<feature type="compositionally biased region" description="Pro residues" evidence="1">
    <location>
        <begin position="18"/>
        <end position="28"/>
    </location>
</feature>
<dbReference type="RefSeq" id="WP_091316573.1">
    <property type="nucleotide sequence ID" value="NZ_FNSO01000004.1"/>
</dbReference>
<evidence type="ECO:0000256" key="1">
    <source>
        <dbReference type="SAM" id="MobiDB-lite"/>
    </source>
</evidence>
<evidence type="ECO:0008006" key="4">
    <source>
        <dbReference type="Google" id="ProtNLM"/>
    </source>
</evidence>
<feature type="region of interest" description="Disordered" evidence="1">
    <location>
        <begin position="1"/>
        <end position="29"/>
    </location>
</feature>
<evidence type="ECO:0000313" key="3">
    <source>
        <dbReference type="Proteomes" id="UP000199622"/>
    </source>
</evidence>
<evidence type="ECO:0000313" key="2">
    <source>
        <dbReference type="EMBL" id="SED37334.1"/>
    </source>
</evidence>
<dbReference type="Pfam" id="PF06187">
    <property type="entry name" value="DUF993"/>
    <property type="match status" value="1"/>
</dbReference>
<reference evidence="3" key="1">
    <citation type="submission" date="2016-10" db="EMBL/GenBank/DDBJ databases">
        <authorList>
            <person name="Varghese N."/>
            <person name="Submissions S."/>
        </authorList>
    </citation>
    <scope>NUCLEOTIDE SEQUENCE [LARGE SCALE GENOMIC DNA]</scope>
    <source>
        <strain evidence="3">DSM 44544</strain>
    </source>
</reference>
<dbReference type="OrthoDB" id="9805272at2"/>
<gene>
    <name evidence="2" type="ORF">SAMN04489727_7608</name>
</gene>
<proteinExistence type="predicted"/>